<dbReference type="PROSITE" id="PS51257">
    <property type="entry name" value="PROKAR_LIPOPROTEIN"/>
    <property type="match status" value="1"/>
</dbReference>
<dbReference type="EMBL" id="QNRJ01000002">
    <property type="protein sequence ID" value="RBP06976.1"/>
    <property type="molecule type" value="Genomic_DNA"/>
</dbReference>
<gene>
    <name evidence="1" type="ORF">DET59_102363</name>
</gene>
<dbReference type="OrthoDB" id="2864505at2"/>
<protein>
    <recommendedName>
        <fullName evidence="3">Small peptidoglycan-associated lipoprotein</fullName>
    </recommendedName>
</protein>
<organism evidence="1 2">
    <name type="scientific">Rossellomorea aquimaris</name>
    <dbReference type="NCBI Taxonomy" id="189382"/>
    <lineage>
        <taxon>Bacteria</taxon>
        <taxon>Bacillati</taxon>
        <taxon>Bacillota</taxon>
        <taxon>Bacilli</taxon>
        <taxon>Bacillales</taxon>
        <taxon>Bacillaceae</taxon>
        <taxon>Rossellomorea</taxon>
    </lineage>
</organism>
<evidence type="ECO:0008006" key="3">
    <source>
        <dbReference type="Google" id="ProtNLM"/>
    </source>
</evidence>
<proteinExistence type="predicted"/>
<evidence type="ECO:0000313" key="2">
    <source>
        <dbReference type="Proteomes" id="UP000252118"/>
    </source>
</evidence>
<comment type="caution">
    <text evidence="1">The sequence shown here is derived from an EMBL/GenBank/DDBJ whole genome shotgun (WGS) entry which is preliminary data.</text>
</comment>
<evidence type="ECO:0000313" key="1">
    <source>
        <dbReference type="EMBL" id="RBP06976.1"/>
    </source>
</evidence>
<dbReference type="RefSeq" id="WP_113968368.1">
    <property type="nucleotide sequence ID" value="NZ_QNRJ01000002.1"/>
</dbReference>
<sequence>MKHILALAILIISTMLFLTSCDYISSNKVVLAEDQFIEKQVIFFTDERNVSKEIPYYDAIIELKKQYPDSLKRLKVVSLNNEAPNKIAESPPTSPAIVVVENNQIICKVEGNITKEDIIKPVSSAIESWDQ</sequence>
<name>A0A366EYJ3_9BACI</name>
<reference evidence="1 2" key="1">
    <citation type="submission" date="2018-06" db="EMBL/GenBank/DDBJ databases">
        <title>Freshwater and sediment microbial communities from various areas in North America, analyzing microbe dynamics in response to fracking.</title>
        <authorList>
            <person name="Lamendella R."/>
        </authorList>
    </citation>
    <scope>NUCLEOTIDE SEQUENCE [LARGE SCALE GENOMIC DNA]</scope>
    <source>
        <strain evidence="1 2">97B</strain>
    </source>
</reference>
<accession>A0A366EYJ3</accession>
<dbReference type="Proteomes" id="UP000252118">
    <property type="component" value="Unassembled WGS sequence"/>
</dbReference>
<dbReference type="AlphaFoldDB" id="A0A366EYJ3"/>